<keyword evidence="3" id="KW-1185">Reference proteome</keyword>
<reference evidence="2 3" key="1">
    <citation type="submission" date="2022-09" db="EMBL/GenBank/DDBJ databases">
        <title>Chelativorans salina sp. nov., a novel slightly halophilic bacterium isolated from a saline lake sediment enrichment.</title>
        <authorList>
            <person name="Gao L."/>
            <person name="Fang B.-Z."/>
            <person name="Li W.-J."/>
        </authorList>
    </citation>
    <scope>NUCLEOTIDE SEQUENCE [LARGE SCALE GENOMIC DNA]</scope>
    <source>
        <strain evidence="2 3">EGI FJ00035</strain>
    </source>
</reference>
<dbReference type="EMBL" id="JAOCZP010000003">
    <property type="protein sequence ID" value="MCT7375680.1"/>
    <property type="molecule type" value="Genomic_DNA"/>
</dbReference>
<organism evidence="2 3">
    <name type="scientific">Chelativorans salis</name>
    <dbReference type="NCBI Taxonomy" id="2978478"/>
    <lineage>
        <taxon>Bacteria</taxon>
        <taxon>Pseudomonadati</taxon>
        <taxon>Pseudomonadota</taxon>
        <taxon>Alphaproteobacteria</taxon>
        <taxon>Hyphomicrobiales</taxon>
        <taxon>Phyllobacteriaceae</taxon>
        <taxon>Chelativorans</taxon>
    </lineage>
</organism>
<comment type="caution">
    <text evidence="2">The sequence shown here is derived from an EMBL/GenBank/DDBJ whole genome shotgun (WGS) entry which is preliminary data.</text>
</comment>
<evidence type="ECO:0000313" key="2">
    <source>
        <dbReference type="EMBL" id="MCT7375680.1"/>
    </source>
</evidence>
<keyword evidence="1" id="KW-0812">Transmembrane</keyword>
<dbReference type="NCBIfam" id="NF004633">
    <property type="entry name" value="PRK05978.1"/>
    <property type="match status" value="1"/>
</dbReference>
<feature type="transmembrane region" description="Helical" evidence="1">
    <location>
        <begin position="96"/>
        <end position="118"/>
    </location>
</feature>
<dbReference type="InterPro" id="IPR009325">
    <property type="entry name" value="DUF983"/>
</dbReference>
<sequence>MDERVFGAKEAEEPARPVYEAMRRGFFGKCPHCGRGRLFRAFLKTVDECQACGEEISHHRADDLPAYLVIVIVGHVVIGAFMGVQAMTDWPTWLHMALWTPLTLLMSLALIGPVKGAVVGLQWALRMHGFGGEEDIVETCPER</sequence>
<evidence type="ECO:0000313" key="3">
    <source>
        <dbReference type="Proteomes" id="UP001320831"/>
    </source>
</evidence>
<keyword evidence="1" id="KW-0472">Membrane</keyword>
<dbReference type="Pfam" id="PF06170">
    <property type="entry name" value="DUF983"/>
    <property type="match status" value="1"/>
</dbReference>
<feature type="transmembrane region" description="Helical" evidence="1">
    <location>
        <begin position="64"/>
        <end position="84"/>
    </location>
</feature>
<accession>A0ABT2LM72</accession>
<proteinExistence type="predicted"/>
<dbReference type="Proteomes" id="UP001320831">
    <property type="component" value="Unassembled WGS sequence"/>
</dbReference>
<dbReference type="RefSeq" id="WP_260902752.1">
    <property type="nucleotide sequence ID" value="NZ_JAOCZP010000003.1"/>
</dbReference>
<gene>
    <name evidence="2" type="ORF">N5A92_11615</name>
</gene>
<name>A0ABT2LM72_9HYPH</name>
<protein>
    <submittedName>
        <fullName evidence="2">DUF983 domain-containing protein</fullName>
    </submittedName>
</protein>
<evidence type="ECO:0000256" key="1">
    <source>
        <dbReference type="SAM" id="Phobius"/>
    </source>
</evidence>
<keyword evidence="1" id="KW-1133">Transmembrane helix</keyword>